<feature type="region of interest" description="Disordered" evidence="1">
    <location>
        <begin position="372"/>
        <end position="407"/>
    </location>
</feature>
<feature type="compositionally biased region" description="Low complexity" evidence="1">
    <location>
        <begin position="192"/>
        <end position="206"/>
    </location>
</feature>
<feature type="compositionally biased region" description="Polar residues" evidence="1">
    <location>
        <begin position="625"/>
        <end position="642"/>
    </location>
</feature>
<reference evidence="2" key="1">
    <citation type="submission" date="2021-02" db="EMBL/GenBank/DDBJ databases">
        <authorList>
            <person name="Dougan E. K."/>
            <person name="Rhodes N."/>
            <person name="Thang M."/>
            <person name="Chan C."/>
        </authorList>
    </citation>
    <scope>NUCLEOTIDE SEQUENCE</scope>
</reference>
<name>A0A813GPH6_POLGL</name>
<evidence type="ECO:0000313" key="2">
    <source>
        <dbReference type="EMBL" id="CAE8627197.1"/>
    </source>
</evidence>
<gene>
    <name evidence="2" type="ORF">PGLA1383_LOCUS44010</name>
</gene>
<protein>
    <submittedName>
        <fullName evidence="2">Uncharacterized protein</fullName>
    </submittedName>
</protein>
<feature type="compositionally biased region" description="Polar residues" evidence="1">
    <location>
        <begin position="212"/>
        <end position="229"/>
    </location>
</feature>
<comment type="caution">
    <text evidence="2">The sequence shown here is derived from an EMBL/GenBank/DDBJ whole genome shotgun (WGS) entry which is preliminary data.</text>
</comment>
<accession>A0A813GPH6</accession>
<feature type="non-terminal residue" evidence="2">
    <location>
        <position position="703"/>
    </location>
</feature>
<feature type="region of interest" description="Disordered" evidence="1">
    <location>
        <begin position="679"/>
        <end position="703"/>
    </location>
</feature>
<feature type="region of interest" description="Disordered" evidence="1">
    <location>
        <begin position="601"/>
        <end position="654"/>
    </location>
</feature>
<feature type="region of interest" description="Disordered" evidence="1">
    <location>
        <begin position="1"/>
        <end position="22"/>
    </location>
</feature>
<dbReference type="AlphaFoldDB" id="A0A813GPH6"/>
<dbReference type="Proteomes" id="UP000654075">
    <property type="component" value="Unassembled WGS sequence"/>
</dbReference>
<sequence length="703" mass="74328">MAMRTPASLSLSPGRDLGRAVLGPGQSPAVGYRTMLGASSQLPVGSGSISRHAKSMSDLIIPQTPATNRYEPMRITTGGGLRGASPPPRACQLSPRVSTLGSGCGQLGQQQFPGAVVAVQCTPGTPGPAHRSSLGIGFMQQTLGPCANGAPPPRRALVPSTTAAGLGAAKPVIWPGAVRCSSADRTNQYSWVSSTPTSTTSTAAVPGGISSRGRSSQVSLDTGMSSTSTLSARARMSIATSPGPALSRQHSLHQTQSQAPSPGRGALQSPCGRYSGFGFQGASAALPVQRSTSRLAQPNASHSILAPPGRVVYDGAPVQVHSGPPRRASSMAVPAFNAEKHLAGSENGAFAGEVAMLRNSLMEKIQSVHLQRVEQERHGSQSRSKQRPSSGQVVPSNPTTLSQVPVRSSEVCTAAASRIQQFWRRRSLRKHGGPSVLASSSTAKATSSTSLAAPELTSQGSQRMLVRAPTAKNLPLGRPRPAVHLAAGRIQRAWKLSRWRRVFVGYCRRDLGWVGSLDWLQRHNMLYGTELAEQEDLDWWAQHQAGAPRDYEVDPWGCKKLRDHLNIMWYGYSPEDLQQQQLAAQQAAAVAAVAAAERSQGRTQPALAQPAQRQPPSLHRWPAQTPVQQRAQPHLSTPQQLSRELPRRDSTGVAPGAVQSQMINALSQGIRTFAAQGRSLVAPVASQASRTAAGPSACSPRLE</sequence>
<organism evidence="2 3">
    <name type="scientific">Polarella glacialis</name>
    <name type="common">Dinoflagellate</name>
    <dbReference type="NCBI Taxonomy" id="89957"/>
    <lineage>
        <taxon>Eukaryota</taxon>
        <taxon>Sar</taxon>
        <taxon>Alveolata</taxon>
        <taxon>Dinophyceae</taxon>
        <taxon>Suessiales</taxon>
        <taxon>Suessiaceae</taxon>
        <taxon>Polarella</taxon>
    </lineage>
</organism>
<evidence type="ECO:0000256" key="1">
    <source>
        <dbReference type="SAM" id="MobiDB-lite"/>
    </source>
</evidence>
<dbReference type="OrthoDB" id="449541at2759"/>
<feature type="compositionally biased region" description="Low complexity" evidence="1">
    <location>
        <begin position="604"/>
        <end position="616"/>
    </location>
</feature>
<keyword evidence="3" id="KW-1185">Reference proteome</keyword>
<feature type="region of interest" description="Disordered" evidence="1">
    <location>
        <begin position="241"/>
        <end position="270"/>
    </location>
</feature>
<feature type="region of interest" description="Disordered" evidence="1">
    <location>
        <begin position="431"/>
        <end position="463"/>
    </location>
</feature>
<dbReference type="EMBL" id="CAJNNV010029119">
    <property type="protein sequence ID" value="CAE8627197.1"/>
    <property type="molecule type" value="Genomic_DNA"/>
</dbReference>
<feature type="compositionally biased region" description="Polar residues" evidence="1">
    <location>
        <begin position="248"/>
        <end position="260"/>
    </location>
</feature>
<feature type="compositionally biased region" description="Low complexity" evidence="1">
    <location>
        <begin position="435"/>
        <end position="453"/>
    </location>
</feature>
<proteinExistence type="predicted"/>
<feature type="region of interest" description="Disordered" evidence="1">
    <location>
        <begin position="190"/>
        <end position="229"/>
    </location>
</feature>
<feature type="compositionally biased region" description="Polar residues" evidence="1">
    <location>
        <begin position="381"/>
        <end position="406"/>
    </location>
</feature>
<evidence type="ECO:0000313" key="3">
    <source>
        <dbReference type="Proteomes" id="UP000654075"/>
    </source>
</evidence>